<dbReference type="PANTHER" id="PTHR42792">
    <property type="entry name" value="FLAGELLIN"/>
    <property type="match status" value="1"/>
</dbReference>
<keyword evidence="3" id="KW-0574">Periplasm</keyword>
<gene>
    <name evidence="6" type="ordered locus">STHERM_c07630</name>
</gene>
<keyword evidence="4" id="KW-0975">Bacterial flagellum</keyword>
<comment type="function">
    <text evidence="1">Component of the core of the flagella.</text>
</comment>
<evidence type="ECO:0000256" key="3">
    <source>
        <dbReference type="ARBA" id="ARBA00022764"/>
    </source>
</evidence>
<dbReference type="Gene3D" id="1.20.1330.10">
    <property type="entry name" value="f41 fragment of flagellin, N-terminal domain"/>
    <property type="match status" value="1"/>
</dbReference>
<name>E0RRS7_WINT6</name>
<accession>E0RRS7</accession>
<evidence type="ECO:0000256" key="2">
    <source>
        <dbReference type="ARBA" id="ARBA00004631"/>
    </source>
</evidence>
<dbReference type="AlphaFoldDB" id="E0RRS7"/>
<dbReference type="Proteomes" id="UP000001296">
    <property type="component" value="Chromosome"/>
</dbReference>
<evidence type="ECO:0000256" key="4">
    <source>
        <dbReference type="ARBA" id="ARBA00023143"/>
    </source>
</evidence>
<protein>
    <recommendedName>
        <fullName evidence="5">Flagellin N-terminal domain-containing protein</fullName>
    </recommendedName>
</protein>
<reference evidence="6 7" key="2">
    <citation type="journal article" date="2010" name="J. Bacteriol.">
        <title>Genome sequence of the polysaccharide-degrading, thermophilic anaerobe Spirochaeta thermophila DSM 6192.</title>
        <authorList>
            <person name="Angelov A."/>
            <person name="Liebl S."/>
            <person name="Ballschmiter M."/>
            <person name="Bomeke M."/>
            <person name="Lehmann R."/>
            <person name="Liesegang H."/>
            <person name="Daniel R."/>
            <person name="Liebl W."/>
        </authorList>
    </citation>
    <scope>NUCLEOTIDE SEQUENCE [LARGE SCALE GENOMIC DNA]</scope>
    <source>
        <strain evidence="7">ATCC 49972 / DSM 6192 / RI 19.B1</strain>
    </source>
</reference>
<dbReference type="Pfam" id="PF07196">
    <property type="entry name" value="Flagellin_IN"/>
    <property type="match status" value="1"/>
</dbReference>
<dbReference type="eggNOG" id="COG1344">
    <property type="taxonomic scope" value="Bacteria"/>
</dbReference>
<evidence type="ECO:0000256" key="1">
    <source>
        <dbReference type="ARBA" id="ARBA00004095"/>
    </source>
</evidence>
<dbReference type="InterPro" id="IPR013384">
    <property type="entry name" value="Flagell_FlgL"/>
</dbReference>
<sequence length="415" mass="45885">MNRISTNMPNDDMVYHLQKRERALYRVQNRMSSQTRIQDLRDDPVGAAHAVRYDSFLTRLTRYGENIAYVQDYYNVVEGHLKEGVEIVQRIRELTVQAAHGTYTPEDLKAMGKEVDELLEQLVQIANARGPEGRFLFGGARTRGEPFRVVRGNVPGADDLLITGVEYIGDITEKQTEIAEGAFITTGFSGNFVFGAQQQQVYATIDALDYRVGEAGYFSIDGVRIDVTEGDTLYSIVQKINDSAAPVRARIDPVNHSLILETTVPHQLWMEDGEGSVLQDLGIIAPPDVHRPPGNIAASAVHGGGSLFDVVMRVRDAMMVGDQEALGGRGLGMIDEALSALVGKMGEIGARGTRLRFAYAHNQEEIPDVTELYAKRVDLDVSEAIIELKRLEYTHKAALSTAARILPPTLLDFLR</sequence>
<dbReference type="RefSeq" id="WP_013313555.1">
    <property type="nucleotide sequence ID" value="NC_014484.1"/>
</dbReference>
<evidence type="ECO:0000313" key="6">
    <source>
        <dbReference type="EMBL" id="ADN01714.1"/>
    </source>
</evidence>
<dbReference type="PANTHER" id="PTHR42792:SF1">
    <property type="entry name" value="FLAGELLAR HOOK-ASSOCIATED PROTEIN 3"/>
    <property type="match status" value="1"/>
</dbReference>
<dbReference type="NCBIfam" id="TIGR02550">
    <property type="entry name" value="flagell_flgL"/>
    <property type="match status" value="1"/>
</dbReference>
<evidence type="ECO:0000313" key="7">
    <source>
        <dbReference type="Proteomes" id="UP000001296"/>
    </source>
</evidence>
<dbReference type="NCBIfam" id="NF005187">
    <property type="entry name" value="PRK06663.1"/>
    <property type="match status" value="1"/>
</dbReference>
<dbReference type="KEGG" id="sta:STHERM_c07630"/>
<evidence type="ECO:0000259" key="5">
    <source>
        <dbReference type="Pfam" id="PF00669"/>
    </source>
</evidence>
<proteinExistence type="predicted"/>
<dbReference type="GO" id="GO:0009424">
    <property type="term" value="C:bacterial-type flagellum hook"/>
    <property type="evidence" value="ECO:0007669"/>
    <property type="project" value="InterPro"/>
</dbReference>
<dbReference type="GO" id="GO:0071973">
    <property type="term" value="P:bacterial-type flagellum-dependent cell motility"/>
    <property type="evidence" value="ECO:0007669"/>
    <property type="project" value="InterPro"/>
</dbReference>
<dbReference type="InterPro" id="IPR001492">
    <property type="entry name" value="Flagellin"/>
</dbReference>
<dbReference type="GO" id="GO:0005198">
    <property type="term" value="F:structural molecule activity"/>
    <property type="evidence" value="ECO:0007669"/>
    <property type="project" value="InterPro"/>
</dbReference>
<dbReference type="EMBL" id="CP001698">
    <property type="protein sequence ID" value="ADN01714.1"/>
    <property type="molecule type" value="Genomic_DNA"/>
</dbReference>
<dbReference type="PRINTS" id="PR00207">
    <property type="entry name" value="FLAGELLIN"/>
</dbReference>
<comment type="subcellular location">
    <subcellularLocation>
        <location evidence="2">Periplasmic flagellum</location>
    </subcellularLocation>
</comment>
<dbReference type="InterPro" id="IPR010810">
    <property type="entry name" value="Flagellin_hook_IN_motif"/>
</dbReference>
<dbReference type="PaxDb" id="665571-STHERM_c07630"/>
<dbReference type="GO" id="GO:0055040">
    <property type="term" value="C:periplasmic flagellum"/>
    <property type="evidence" value="ECO:0007669"/>
    <property type="project" value="UniProtKB-SubCell"/>
</dbReference>
<feature type="domain" description="Flagellin N-terminal" evidence="5">
    <location>
        <begin position="4"/>
        <end position="141"/>
    </location>
</feature>
<dbReference type="HOGENOM" id="CLU_024437_7_0_12"/>
<dbReference type="InterPro" id="IPR001029">
    <property type="entry name" value="Flagellin_N"/>
</dbReference>
<reference key="1">
    <citation type="submission" date="2009-08" db="EMBL/GenBank/DDBJ databases">
        <title>The genome sequence of Spirochaeta thermophila DSM6192.</title>
        <authorList>
            <person name="Angelov A."/>
            <person name="Mientus M."/>
            <person name="Wittenberg S."/>
            <person name="Lehmann R."/>
            <person name="Liesegang H."/>
            <person name="Daniel R."/>
            <person name="Liebl W."/>
        </authorList>
    </citation>
    <scope>NUCLEOTIDE SEQUENCE</scope>
    <source>
        <strain>DSM 6192</strain>
    </source>
</reference>
<dbReference type="SUPFAM" id="SSF64518">
    <property type="entry name" value="Phase 1 flagellin"/>
    <property type="match status" value="1"/>
</dbReference>
<dbReference type="Pfam" id="PF00669">
    <property type="entry name" value="Flagellin_N"/>
    <property type="match status" value="1"/>
</dbReference>
<organism evidence="6 7">
    <name type="scientific">Winmispira thermophila (strain ATCC 49972 / DSM 6192 / RI 19.B1)</name>
    <name type="common">Spirochaeta thermophila</name>
    <dbReference type="NCBI Taxonomy" id="665571"/>
    <lineage>
        <taxon>Bacteria</taxon>
        <taxon>Pseudomonadati</taxon>
        <taxon>Spirochaetota</taxon>
        <taxon>Spirochaetia</taxon>
        <taxon>Winmispirales</taxon>
        <taxon>Winmispiraceae</taxon>
        <taxon>Winmispira</taxon>
    </lineage>
</organism>